<dbReference type="AlphaFoldDB" id="A0A2Z4LMD3"/>
<gene>
    <name evidence="1" type="ORF">DK849_02520</name>
</gene>
<evidence type="ECO:0000313" key="1">
    <source>
        <dbReference type="EMBL" id="AWX42919.1"/>
    </source>
</evidence>
<keyword evidence="2" id="KW-1185">Reference proteome</keyword>
<reference evidence="2" key="1">
    <citation type="submission" date="2018-06" db="EMBL/GenBank/DDBJ databases">
        <title>Complete genome sequences of Mycoplasma anatis, M. anseris and M. cloacale type strains.</title>
        <authorList>
            <person name="Grozner D."/>
            <person name="Forro B."/>
            <person name="Sulyok K.M."/>
            <person name="Marton S."/>
            <person name="Kreizinger Z."/>
            <person name="Banyai K."/>
            <person name="Gyuranecz M."/>
        </authorList>
    </citation>
    <scope>NUCLEOTIDE SEQUENCE [LARGE SCALE GENOMIC DNA]</scope>
    <source>
        <strain evidence="2">NCTC 10199</strain>
    </source>
</reference>
<organism evidence="1 2">
    <name type="scientific">Metamycoplasma cloacale</name>
    <dbReference type="NCBI Taxonomy" id="92401"/>
    <lineage>
        <taxon>Bacteria</taxon>
        <taxon>Bacillati</taxon>
        <taxon>Mycoplasmatota</taxon>
        <taxon>Mycoplasmoidales</taxon>
        <taxon>Metamycoplasmataceae</taxon>
        <taxon>Metamycoplasma</taxon>
    </lineage>
</organism>
<proteinExistence type="predicted"/>
<name>A0A2Z4LMD3_9BACT</name>
<evidence type="ECO:0000313" key="2">
    <source>
        <dbReference type="Proteomes" id="UP000249865"/>
    </source>
</evidence>
<sequence length="138" mass="15401">MKTIKKIAITNLVLVLVLIILLSIGIAFMFTGVYVSLIGALVNTPQSNSALDTANWIKISCLVLIIPIFILLIVLSTKIKNTTYKMLTILSVLFIPLNIVVCSMIIHTKKDLTQLNNNNQIQQKQINKNDNLVDRLPE</sequence>
<dbReference type="KEGG" id="mclo:DK849_02520"/>
<protein>
    <submittedName>
        <fullName evidence="1">Uncharacterized protein</fullName>
    </submittedName>
</protein>
<accession>A0A2Z4LMD3</accession>
<dbReference type="EMBL" id="CP030103">
    <property type="protein sequence ID" value="AWX42919.1"/>
    <property type="molecule type" value="Genomic_DNA"/>
</dbReference>
<dbReference type="RefSeq" id="WP_029330705.1">
    <property type="nucleotide sequence ID" value="NZ_CP030103.1"/>
</dbReference>
<dbReference type="Proteomes" id="UP000249865">
    <property type="component" value="Chromosome"/>
</dbReference>